<organism evidence="3 4">
    <name type="scientific">Acetobacterium wieringae</name>
    <dbReference type="NCBI Taxonomy" id="52694"/>
    <lineage>
        <taxon>Bacteria</taxon>
        <taxon>Bacillati</taxon>
        <taxon>Bacillota</taxon>
        <taxon>Clostridia</taxon>
        <taxon>Eubacteriales</taxon>
        <taxon>Eubacteriaceae</taxon>
        <taxon>Acetobacterium</taxon>
    </lineage>
</organism>
<dbReference type="AlphaFoldDB" id="A0A5D0WNK9"/>
<dbReference type="Proteomes" id="UP000322619">
    <property type="component" value="Unassembled WGS sequence"/>
</dbReference>
<proteinExistence type="predicted"/>
<comment type="caution">
    <text evidence="3">The sequence shown here is derived from an EMBL/GenBank/DDBJ whole genome shotgun (WGS) entry which is preliminary data.</text>
</comment>
<feature type="domain" description="Type IV methyl-directed restriction enzyme EcoKMcrB subunit DNA-binding" evidence="2">
    <location>
        <begin position="181"/>
        <end position="328"/>
    </location>
</feature>
<dbReference type="Pfam" id="PF12102">
    <property type="entry name" value="MrcB_N"/>
    <property type="match status" value="1"/>
</dbReference>
<dbReference type="InterPro" id="IPR021961">
    <property type="entry name" value="McrB_DNA-bd"/>
</dbReference>
<accession>A0A5D0WNK9</accession>
<dbReference type="Gene3D" id="3.30.920.90">
    <property type="match status" value="1"/>
</dbReference>
<reference evidence="3 4" key="1">
    <citation type="submission" date="2019-08" db="EMBL/GenBank/DDBJ databases">
        <title>Isolation and enrichment of carboxydotrophic bacteria from anaerobic sludge for the production of bio-based chemicals from syngas.</title>
        <authorList>
            <person name="Antares A.L."/>
            <person name="Moreira J."/>
            <person name="Diender M."/>
            <person name="Parshina S.N."/>
            <person name="Stams A.J.M."/>
            <person name="Alves M."/>
            <person name="Alves J.I."/>
            <person name="Sousa D.Z."/>
        </authorList>
    </citation>
    <scope>NUCLEOTIDE SEQUENCE [LARGE SCALE GENOMIC DNA]</scope>
    <source>
        <strain evidence="3 4">JM</strain>
    </source>
</reference>
<name>A0A5D0WNK9_9FIRM</name>
<evidence type="ECO:0000313" key="3">
    <source>
        <dbReference type="EMBL" id="TYC85684.1"/>
    </source>
</evidence>
<evidence type="ECO:0000256" key="1">
    <source>
        <dbReference type="SAM" id="MobiDB-lite"/>
    </source>
</evidence>
<sequence length="871" mass="97736">MAIDKNTYHNEQESRKAVTMSWELTGSDQMIKMMELADFKSTEMLVPVEMIGFFGNVGDRLAIIYQNREYPAYLEAEGGNTILKWSKVLIRKLGETFPDYESWFQGEQPDVFIPRMELTKSNDAFSLRLITGDAVTASDAVKASDATQKTIPAGVGLRELLLKWIAGYPNYYPRDFRFSFKDIINEEIPKVIESLEAIQSGHYQVRGFAGDTQWAEIPWVKVVEKKDQRLDHEDLYLAYILAKDSGKLYLAIVYGKEGLGIRSLSEQAAKYREKIETENFKTSHQEVLLASASLVSGIVCYREYSETDMPEAGVLATEFEAFRKMYEQCLIKDRDADKTLVSNETIEKISTETDCGETIETVSASPIMEVEADPKTLVEAAKTVAEPQLTKTAAVVAKDLDANRSDEVIDSDDSLLCNAEDNREPQPVFPSPPPDKAMETETVAPCESRNPAETPFDQEAESAQNGQIISGKTQKICEKAEFEADHAIASDANKATPVEMLTRPLVRYPAQNDELTPALRLVQAKMGNRGYYYPAELIKRYYLSIKSKPFVMIKGRVGSGKTSFPRLFAEAIGATSENSRFKRLLVGKNWDDDTHLFGRLDSRGHFIPGPIMLMLKAAKEYPDKPHFFLLDEMDRSPTAEYLRLLLEGINGSQEPFLKREDFGSDITAYREYGSLNFPDNLYFIATINEGLGYFPVPDRVIDSGNVIEMPVVEIGVFPDYGSPVGDSDWENSAFKIHSQAKGLPEILERLMNLLKDLQTLLIGHDCPMGYRGKNEILAFGINSGAEGLFTEEEIIDLAIVQRILPALALDPKADHVVYQELACFLLDDGLREKCLNLPLDRFIGHYEVLLKDQVIPCPRSGQAVVKLLKTK</sequence>
<dbReference type="InterPro" id="IPR027417">
    <property type="entry name" value="P-loop_NTPase"/>
</dbReference>
<evidence type="ECO:0000313" key="4">
    <source>
        <dbReference type="Proteomes" id="UP000322619"/>
    </source>
</evidence>
<feature type="region of interest" description="Disordered" evidence="1">
    <location>
        <begin position="417"/>
        <end position="464"/>
    </location>
</feature>
<gene>
    <name evidence="3" type="ORF">FXB42_07325</name>
</gene>
<dbReference type="Gene3D" id="3.40.50.300">
    <property type="entry name" value="P-loop containing nucleotide triphosphate hydrolases"/>
    <property type="match status" value="1"/>
</dbReference>
<protein>
    <submittedName>
        <fullName evidence="3">DUF3578 domain-containing protein</fullName>
    </submittedName>
</protein>
<dbReference type="EMBL" id="VSLA01000013">
    <property type="protein sequence ID" value="TYC85684.1"/>
    <property type="molecule type" value="Genomic_DNA"/>
</dbReference>
<evidence type="ECO:0000259" key="2">
    <source>
        <dbReference type="Pfam" id="PF12102"/>
    </source>
</evidence>
<dbReference type="SUPFAM" id="SSF52540">
    <property type="entry name" value="P-loop containing nucleoside triphosphate hydrolases"/>
    <property type="match status" value="1"/>
</dbReference>